<evidence type="ECO:0000259" key="2">
    <source>
        <dbReference type="PROSITE" id="PS50280"/>
    </source>
</evidence>
<dbReference type="InterPro" id="IPR011990">
    <property type="entry name" value="TPR-like_helical_dom_sf"/>
</dbReference>
<dbReference type="Gene3D" id="1.25.40.10">
    <property type="entry name" value="Tetratricopeptide repeat domain"/>
    <property type="match status" value="2"/>
</dbReference>
<evidence type="ECO:0000256" key="1">
    <source>
        <dbReference type="PROSITE-ProRule" id="PRU00339"/>
    </source>
</evidence>
<dbReference type="InterPro" id="IPR001214">
    <property type="entry name" value="SET_dom"/>
</dbReference>
<feature type="domain" description="SET" evidence="2">
    <location>
        <begin position="151"/>
        <end position="327"/>
    </location>
</feature>
<evidence type="ECO:0000313" key="3">
    <source>
        <dbReference type="Proteomes" id="UP000887578"/>
    </source>
</evidence>
<keyword evidence="3" id="KW-1185">Reference proteome</keyword>
<dbReference type="PANTHER" id="PTHR47643:SF2">
    <property type="entry name" value="TPR DOMAIN PROTEIN (AFU_ORTHOLOGUE AFUA_5G12710)"/>
    <property type="match status" value="1"/>
</dbReference>
<dbReference type="WBParaSite" id="PDA_v2.g22424.t1">
    <property type="protein sequence ID" value="PDA_v2.g22424.t1"/>
    <property type="gene ID" value="PDA_v2.g22424"/>
</dbReference>
<dbReference type="InterPro" id="IPR053209">
    <property type="entry name" value="Gramillin-biosynth_MTr"/>
</dbReference>
<dbReference type="Proteomes" id="UP000887578">
    <property type="component" value="Unplaced"/>
</dbReference>
<dbReference type="Gene3D" id="2.170.270.10">
    <property type="entry name" value="SET domain"/>
    <property type="match status" value="1"/>
</dbReference>
<dbReference type="AlphaFoldDB" id="A0A914PVV3"/>
<proteinExistence type="predicted"/>
<evidence type="ECO:0000313" key="4">
    <source>
        <dbReference type="WBParaSite" id="PDA_v2.g22424.t1"/>
    </source>
</evidence>
<feature type="repeat" description="TPR" evidence="1">
    <location>
        <begin position="5"/>
        <end position="38"/>
    </location>
</feature>
<dbReference type="SUPFAM" id="SSF82199">
    <property type="entry name" value="SET domain"/>
    <property type="match status" value="1"/>
</dbReference>
<accession>A0A914PVV3</accession>
<dbReference type="PROSITE" id="PS50005">
    <property type="entry name" value="TPR"/>
    <property type="match status" value="1"/>
</dbReference>
<dbReference type="InterPro" id="IPR046341">
    <property type="entry name" value="SET_dom_sf"/>
</dbReference>
<name>A0A914PVV3_9BILA</name>
<dbReference type="Pfam" id="PF00515">
    <property type="entry name" value="TPR_1"/>
    <property type="match status" value="1"/>
</dbReference>
<protein>
    <submittedName>
        <fullName evidence="4">SET domain-containing protein</fullName>
    </submittedName>
</protein>
<dbReference type="PANTHER" id="PTHR47643">
    <property type="entry name" value="TPR DOMAIN PROTEIN (AFU_ORTHOLOGUE AFUA_5G12710)"/>
    <property type="match status" value="1"/>
</dbReference>
<dbReference type="PROSITE" id="PS50280">
    <property type="entry name" value="SET"/>
    <property type="match status" value="1"/>
</dbReference>
<reference evidence="4" key="1">
    <citation type="submission" date="2022-11" db="UniProtKB">
        <authorList>
            <consortium name="WormBaseParasite"/>
        </authorList>
    </citation>
    <scope>IDENTIFICATION</scope>
</reference>
<dbReference type="SUPFAM" id="SSF48452">
    <property type="entry name" value="TPR-like"/>
    <property type="match status" value="1"/>
</dbReference>
<keyword evidence="1" id="KW-0802">TPR repeat</keyword>
<dbReference type="SMART" id="SM00317">
    <property type="entry name" value="SET"/>
    <property type="match status" value="1"/>
</dbReference>
<organism evidence="3 4">
    <name type="scientific">Panagrolaimus davidi</name>
    <dbReference type="NCBI Taxonomy" id="227884"/>
    <lineage>
        <taxon>Eukaryota</taxon>
        <taxon>Metazoa</taxon>
        <taxon>Ecdysozoa</taxon>
        <taxon>Nematoda</taxon>
        <taxon>Chromadorea</taxon>
        <taxon>Rhabditida</taxon>
        <taxon>Tylenchina</taxon>
        <taxon>Panagrolaimomorpha</taxon>
        <taxon>Panagrolaimoidea</taxon>
        <taxon>Panagrolaimidae</taxon>
        <taxon>Panagrolaimus</taxon>
    </lineage>
</organism>
<dbReference type="Pfam" id="PF00856">
    <property type="entry name" value="SET"/>
    <property type="match status" value="1"/>
</dbReference>
<dbReference type="SMART" id="SM00028">
    <property type="entry name" value="TPR"/>
    <property type="match status" value="3"/>
</dbReference>
<dbReference type="InterPro" id="IPR019734">
    <property type="entry name" value="TPR_rpt"/>
</dbReference>
<sequence>MSKDAEKWKNEANEFFRNGKYDKALFLYDRAIRCNPENPVLYLNKSMTCLKMDAFYNAYESAKIGLEKCGDREKAIYRMGLAAYGMREWKKAADHFLEVVKEFPANEFAPEQLKRAISRISEERNGKYDFKKMFVESKKEKAELDVADYKGPIEISNIPGKGRGIIASKDIKEGTLFAVSKAFARGYSQDFPGILIAINMIRKEADTAAHMLQVIHAMEQLQKNPKRAKELYDLYSGDTVKNEEIPFGIIDAARIHRIGALNRFSNDYMTLNEDQLEKTDDAHLFILPSFFNHSCIANAYRTFYGDVMVIYAAADIKKGEEIYLSYICPLTEYSKRKETLNSWKFECHCQLCETDSKDKLCFKRDRIFAEFFKYLKANRNSPKKVVAKGEPILKKIRETYSDRNEYKIRLAEMLMFLSQMYADSDNPLKSIQYFEEVLTLVDNPLKYSVNIAFGYINIAQCYSRIGNVQKFNEMIQKAYEFSFCNNKDHFKMRFSRFL</sequence>